<sequence length="166" mass="18648">MGGNWYTPSAWYGVKYSHYQVLEFLRAQALTAVTGEDNQTSEEEYVNDEEKEDAKCASDNKEEEEDTDDMDGRFWELALALEPSLVPDCSVGCKAHEAYLRCEHHSHKDSLFYIIRLELEESNLTAANLASLDTNLKPRLAQLIAHLDTLVGKPDSVITPSVHMGV</sequence>
<dbReference type="KEGG" id="acan:ACA1_251510"/>
<reference evidence="2 3" key="1">
    <citation type="journal article" date="2013" name="Genome Biol.">
        <title>Genome of Acanthamoeba castellanii highlights extensive lateral gene transfer and early evolution of tyrosine kinase signaling.</title>
        <authorList>
            <person name="Clarke M."/>
            <person name="Lohan A.J."/>
            <person name="Liu B."/>
            <person name="Lagkouvardos I."/>
            <person name="Roy S."/>
            <person name="Zafar N."/>
            <person name="Bertelli C."/>
            <person name="Schilde C."/>
            <person name="Kianianmomeni A."/>
            <person name="Burglin T.R."/>
            <person name="Frech C."/>
            <person name="Turcotte B."/>
            <person name="Kopec K.O."/>
            <person name="Synnott J.M."/>
            <person name="Choo C."/>
            <person name="Paponov I."/>
            <person name="Finkler A."/>
            <person name="Soon Heng Tan C."/>
            <person name="Hutchins A.P."/>
            <person name="Weinmeier T."/>
            <person name="Rattei T."/>
            <person name="Chu J.S."/>
            <person name="Gimenez G."/>
            <person name="Irimia M."/>
            <person name="Rigden D.J."/>
            <person name="Fitzpatrick D.A."/>
            <person name="Lorenzo-Morales J."/>
            <person name="Bateman A."/>
            <person name="Chiu C.H."/>
            <person name="Tang P."/>
            <person name="Hegemann P."/>
            <person name="Fromm H."/>
            <person name="Raoult D."/>
            <person name="Greub G."/>
            <person name="Miranda-Saavedra D."/>
            <person name="Chen N."/>
            <person name="Nash P."/>
            <person name="Ginger M.L."/>
            <person name="Horn M."/>
            <person name="Schaap P."/>
            <person name="Caler L."/>
            <person name="Loftus B."/>
        </authorList>
    </citation>
    <scope>NUCLEOTIDE SEQUENCE [LARGE SCALE GENOMIC DNA]</scope>
    <source>
        <strain evidence="2 3">Neff</strain>
    </source>
</reference>
<dbReference type="VEuPathDB" id="AmoebaDB:ACA1_251510"/>
<evidence type="ECO:0000313" key="2">
    <source>
        <dbReference type="EMBL" id="ELR22269.1"/>
    </source>
</evidence>
<keyword evidence="3" id="KW-1185">Reference proteome</keyword>
<feature type="region of interest" description="Disordered" evidence="1">
    <location>
        <begin position="35"/>
        <end position="69"/>
    </location>
</feature>
<accession>L8H9S1</accession>
<protein>
    <submittedName>
        <fullName evidence="2">Uncharacterized protein</fullName>
    </submittedName>
</protein>
<name>L8H9S1_ACACF</name>
<dbReference type="RefSeq" id="XP_004367525.1">
    <property type="nucleotide sequence ID" value="XM_004367468.1"/>
</dbReference>
<dbReference type="EMBL" id="KB007885">
    <property type="protein sequence ID" value="ELR22269.1"/>
    <property type="molecule type" value="Genomic_DNA"/>
</dbReference>
<dbReference type="AlphaFoldDB" id="L8H9S1"/>
<dbReference type="GeneID" id="14923198"/>
<evidence type="ECO:0000313" key="3">
    <source>
        <dbReference type="Proteomes" id="UP000011083"/>
    </source>
</evidence>
<gene>
    <name evidence="2" type="ORF">ACA1_251510</name>
</gene>
<evidence type="ECO:0000256" key="1">
    <source>
        <dbReference type="SAM" id="MobiDB-lite"/>
    </source>
</evidence>
<proteinExistence type="predicted"/>
<feature type="compositionally biased region" description="Acidic residues" evidence="1">
    <location>
        <begin position="39"/>
        <end position="51"/>
    </location>
</feature>
<organism evidence="2 3">
    <name type="scientific">Acanthamoeba castellanii (strain ATCC 30010 / Neff)</name>
    <dbReference type="NCBI Taxonomy" id="1257118"/>
    <lineage>
        <taxon>Eukaryota</taxon>
        <taxon>Amoebozoa</taxon>
        <taxon>Discosea</taxon>
        <taxon>Longamoebia</taxon>
        <taxon>Centramoebida</taxon>
        <taxon>Acanthamoebidae</taxon>
        <taxon>Acanthamoeba</taxon>
    </lineage>
</organism>
<dbReference type="Proteomes" id="UP000011083">
    <property type="component" value="Unassembled WGS sequence"/>
</dbReference>